<gene>
    <name evidence="1" type="ORF">BR63_16095</name>
</gene>
<organism evidence="1 2">
    <name type="scientific">Thermanaerosceptrum fracticalcis</name>
    <dbReference type="NCBI Taxonomy" id="1712410"/>
    <lineage>
        <taxon>Bacteria</taxon>
        <taxon>Bacillati</taxon>
        <taxon>Bacillota</taxon>
        <taxon>Clostridia</taxon>
        <taxon>Eubacteriales</taxon>
        <taxon>Peptococcaceae</taxon>
        <taxon>Thermanaerosceptrum</taxon>
    </lineage>
</organism>
<dbReference type="OrthoDB" id="2113011at2"/>
<name>A0A7G6E6F4_THEFR</name>
<evidence type="ECO:0000313" key="1">
    <source>
        <dbReference type="EMBL" id="QNB47658.1"/>
    </source>
</evidence>
<evidence type="ECO:0000313" key="2">
    <source>
        <dbReference type="Proteomes" id="UP000515847"/>
    </source>
</evidence>
<sequence>MGCDKEKKCNCCIEIEDSIVVIVCGEIEIDKFRDCINTVLEVKDKKNFGYSPKA</sequence>
<keyword evidence="2" id="KW-1185">Reference proteome</keyword>
<dbReference type="Proteomes" id="UP000515847">
    <property type="component" value="Chromosome"/>
</dbReference>
<protein>
    <submittedName>
        <fullName evidence="1">Uncharacterized protein</fullName>
    </submittedName>
</protein>
<dbReference type="EMBL" id="CP045798">
    <property type="protein sequence ID" value="QNB47658.1"/>
    <property type="molecule type" value="Genomic_DNA"/>
</dbReference>
<dbReference type="AlphaFoldDB" id="A0A7G6E6F4"/>
<proteinExistence type="predicted"/>
<accession>A0A7G6E6F4</accession>
<dbReference type="KEGG" id="tfr:BR63_16095"/>
<reference evidence="1 2" key="1">
    <citation type="journal article" date="2019" name="Front. Microbiol.">
        <title>Thermoanaerosceptrum fracticalcis gen. nov. sp. nov., a Novel Fumarate-Fermenting Microorganism From a Deep Fractured Carbonate Aquifer of the US Great Basin.</title>
        <authorList>
            <person name="Hamilton-Brehm S.D."/>
            <person name="Stewart L.E."/>
            <person name="Zavarin M."/>
            <person name="Caldwell M."/>
            <person name="Lawson P.A."/>
            <person name="Onstott T.C."/>
            <person name="Grzymski J."/>
            <person name="Neveux I."/>
            <person name="Lollar B.S."/>
            <person name="Russell C.E."/>
            <person name="Moser D.P."/>
        </authorList>
    </citation>
    <scope>NUCLEOTIDE SEQUENCE [LARGE SCALE GENOMIC DNA]</scope>
    <source>
        <strain evidence="1 2">DRI-13</strain>
    </source>
</reference>
<dbReference type="RefSeq" id="WP_153802206.1">
    <property type="nucleotide sequence ID" value="NZ_CP045798.1"/>
</dbReference>